<dbReference type="EMBL" id="MNUE01000051">
    <property type="protein sequence ID" value="OJD31193.1"/>
    <property type="molecule type" value="Genomic_DNA"/>
</dbReference>
<dbReference type="InterPro" id="IPR003140">
    <property type="entry name" value="PLipase/COase/thioEstase"/>
</dbReference>
<proteinExistence type="inferred from homology"/>
<dbReference type="InterPro" id="IPR050565">
    <property type="entry name" value="LYPA1-2/EST-like"/>
</dbReference>
<comment type="caution">
    <text evidence="3">The sequence shown here is derived from an EMBL/GenBank/DDBJ whole genome shotgun (WGS) entry which is preliminary data.</text>
</comment>
<dbReference type="GO" id="GO:0005737">
    <property type="term" value="C:cytoplasm"/>
    <property type="evidence" value="ECO:0007669"/>
    <property type="project" value="TreeGrafter"/>
</dbReference>
<name>A0A1J9QRZ5_9PEZI</name>
<comment type="similarity">
    <text evidence="1">Belongs to the AB hydrolase superfamily. AB hydrolase 2 family.</text>
</comment>
<dbReference type="Proteomes" id="UP000183809">
    <property type="component" value="Unassembled WGS sequence"/>
</dbReference>
<evidence type="ECO:0000313" key="4">
    <source>
        <dbReference type="Proteomes" id="UP000183809"/>
    </source>
</evidence>
<dbReference type="AlphaFoldDB" id="A0A1J9QRZ5"/>
<dbReference type="InterPro" id="IPR029058">
    <property type="entry name" value="AB_hydrolase_fold"/>
</dbReference>
<dbReference type="SUPFAM" id="SSF53474">
    <property type="entry name" value="alpha/beta-Hydrolases"/>
    <property type="match status" value="1"/>
</dbReference>
<dbReference type="STRING" id="236234.A0A1J9QRZ5"/>
<evidence type="ECO:0000256" key="1">
    <source>
        <dbReference type="ARBA" id="ARBA00006499"/>
    </source>
</evidence>
<accession>A0A1J9QRZ5</accession>
<gene>
    <name evidence="3" type="ORF">BKCO1_5100036</name>
</gene>
<dbReference type="RefSeq" id="XP_020127453.1">
    <property type="nucleotide sequence ID" value="XM_020276955.1"/>
</dbReference>
<dbReference type="Pfam" id="PF02230">
    <property type="entry name" value="Abhydrolase_2"/>
    <property type="match status" value="1"/>
</dbReference>
<evidence type="ECO:0000259" key="2">
    <source>
        <dbReference type="Pfam" id="PF02230"/>
    </source>
</evidence>
<dbReference type="OrthoDB" id="2418081at2759"/>
<organism evidence="3 4">
    <name type="scientific">Diplodia corticola</name>
    <dbReference type="NCBI Taxonomy" id="236234"/>
    <lineage>
        <taxon>Eukaryota</taxon>
        <taxon>Fungi</taxon>
        <taxon>Dikarya</taxon>
        <taxon>Ascomycota</taxon>
        <taxon>Pezizomycotina</taxon>
        <taxon>Dothideomycetes</taxon>
        <taxon>Dothideomycetes incertae sedis</taxon>
        <taxon>Botryosphaeriales</taxon>
        <taxon>Botryosphaeriaceae</taxon>
        <taxon>Diplodia</taxon>
    </lineage>
</organism>
<dbReference type="PANTHER" id="PTHR10655">
    <property type="entry name" value="LYSOPHOSPHOLIPASE-RELATED"/>
    <property type="match status" value="1"/>
</dbReference>
<dbReference type="GeneID" id="31017216"/>
<protein>
    <submittedName>
        <fullName evidence="3">Phospholipase carboxylesterase</fullName>
    </submittedName>
</protein>
<keyword evidence="4" id="KW-1185">Reference proteome</keyword>
<sequence>MQTTDTVIIPPSSPHTHTIIFLHGRDSLPSAFSSELFESQASDTSRSTLPQLLPHFKWVFPAAGLRPAKRFGGVEMSQWFDIWSVEEPTAEGELQSVGLEESVGEVLRVVEREVGILGGRRERVVLAGISMGCATGVAALVRGGGMGCVGAFVGVSGWMPVLGGPAAALAMGKGGKEEGGGEDREGRGDAGVLEMPVLLEHCVDDDVVPVRNGEVLRDGLVRLGMDVEWHAYEDGGHWMNEPHGIDDLVAFLKRVL</sequence>
<evidence type="ECO:0000313" key="3">
    <source>
        <dbReference type="EMBL" id="OJD31193.1"/>
    </source>
</evidence>
<dbReference type="Gene3D" id="3.40.50.1820">
    <property type="entry name" value="alpha/beta hydrolase"/>
    <property type="match status" value="1"/>
</dbReference>
<dbReference type="GO" id="GO:0008474">
    <property type="term" value="F:palmitoyl-(protein) hydrolase activity"/>
    <property type="evidence" value="ECO:0007669"/>
    <property type="project" value="TreeGrafter"/>
</dbReference>
<feature type="domain" description="Phospholipase/carboxylesterase/thioesterase" evidence="2">
    <location>
        <begin position="5"/>
        <end position="161"/>
    </location>
</feature>
<dbReference type="GO" id="GO:0052689">
    <property type="term" value="F:carboxylic ester hydrolase activity"/>
    <property type="evidence" value="ECO:0007669"/>
    <property type="project" value="TreeGrafter"/>
</dbReference>
<dbReference type="PANTHER" id="PTHR10655:SF63">
    <property type="entry name" value="PHOSPHOLIPASE_CARBOXYLESTERASE_THIOESTERASE DOMAIN-CONTAINING PROTEIN"/>
    <property type="match status" value="1"/>
</dbReference>
<reference evidence="3 4" key="1">
    <citation type="submission" date="2016-10" db="EMBL/GenBank/DDBJ databases">
        <title>Proteomics and genomics reveal pathogen-plant mechanisms compatible with a hemibiotrophic lifestyle of Diplodia corticola.</title>
        <authorList>
            <person name="Fernandes I."/>
            <person name="De Jonge R."/>
            <person name="Van De Peer Y."/>
            <person name="Devreese B."/>
            <person name="Alves A."/>
            <person name="Esteves A.C."/>
        </authorList>
    </citation>
    <scope>NUCLEOTIDE SEQUENCE [LARGE SCALE GENOMIC DNA]</scope>
    <source>
        <strain evidence="3 4">CBS 112549</strain>
    </source>
</reference>